<dbReference type="GO" id="GO:0003677">
    <property type="term" value="F:DNA binding"/>
    <property type="evidence" value="ECO:0007669"/>
    <property type="project" value="InterPro"/>
</dbReference>
<proteinExistence type="predicted"/>
<dbReference type="CDD" id="cd00796">
    <property type="entry name" value="INT_Rci_Hp1_C"/>
    <property type="match status" value="1"/>
</dbReference>
<gene>
    <name evidence="4" type="ORF">SAMN05660691_02269</name>
</gene>
<protein>
    <submittedName>
        <fullName evidence="4">Phage integrase family protein</fullName>
    </submittedName>
</protein>
<evidence type="ECO:0000313" key="4">
    <source>
        <dbReference type="EMBL" id="SEH93389.1"/>
    </source>
</evidence>
<dbReference type="InterPro" id="IPR011010">
    <property type="entry name" value="DNA_brk_join_enz"/>
</dbReference>
<dbReference type="Proteomes" id="UP000199371">
    <property type="component" value="Unassembled WGS sequence"/>
</dbReference>
<dbReference type="InterPro" id="IPR002104">
    <property type="entry name" value="Integrase_catalytic"/>
</dbReference>
<dbReference type="RefSeq" id="WP_092793325.1">
    <property type="nucleotide sequence ID" value="NZ_FNXF01000007.1"/>
</dbReference>
<feature type="domain" description="Tyr recombinase" evidence="3">
    <location>
        <begin position="190"/>
        <end position="372"/>
    </location>
</feature>
<dbReference type="InterPro" id="IPR013762">
    <property type="entry name" value="Integrase-like_cat_sf"/>
</dbReference>
<accession>A0A1H6M3H2</accession>
<dbReference type="PROSITE" id="PS51898">
    <property type="entry name" value="TYR_RECOMBINASE"/>
    <property type="match status" value="1"/>
</dbReference>
<dbReference type="PANTHER" id="PTHR30349">
    <property type="entry name" value="PHAGE INTEGRASE-RELATED"/>
    <property type="match status" value="1"/>
</dbReference>
<keyword evidence="2" id="KW-0233">DNA recombination</keyword>
<evidence type="ECO:0000259" key="3">
    <source>
        <dbReference type="PROSITE" id="PS51898"/>
    </source>
</evidence>
<keyword evidence="5" id="KW-1185">Reference proteome</keyword>
<dbReference type="STRING" id="173990.SAMN05660691_02269"/>
<dbReference type="AlphaFoldDB" id="A0A1H6M3H2"/>
<dbReference type="GO" id="GO:0006310">
    <property type="term" value="P:DNA recombination"/>
    <property type="evidence" value="ECO:0007669"/>
    <property type="project" value="UniProtKB-KW"/>
</dbReference>
<sequence>MAYATIKTVTSRGKTRYKALIRQKQAGVELPAKVKTFDTESDAQQFIKDSLETLNNRACSDSSEQIIFQNFEPKIVFSNVADVLNWSLANRQSAAHAYSNSMLYACQQPLKYDISRVHPSALSYKHFVSYCEDRATNGASPSTVNTEIQIIIAALKDAAEKFPEQNIPTLYLDTYTRDMKKAGHICQSRRRNRRFKQGEADWLFNTAKQFETKHKTNLPYTIIIQLLIETCLRLSELFNLKVRDVDFNNKTIKISNLKNTGRSPLKNTFTAKMTDAGVELFKALIKPDLAADARIFPIKGKTFSKYFAELRTAAGLEDFKLHDLRREGISRKFEQGLSVVHIAKLFTGHQDLSTLTEIYIELDAQNALYTISTRQQSDIFSEETKNSALKYFYLNIKPHISQSALDEVLEAFLA</sequence>
<dbReference type="Gene3D" id="1.10.443.10">
    <property type="entry name" value="Intergrase catalytic core"/>
    <property type="match status" value="1"/>
</dbReference>
<keyword evidence="1" id="KW-0229">DNA integration</keyword>
<dbReference type="InterPro" id="IPR050090">
    <property type="entry name" value="Tyrosine_recombinase_XerCD"/>
</dbReference>
<evidence type="ECO:0000256" key="2">
    <source>
        <dbReference type="ARBA" id="ARBA00023172"/>
    </source>
</evidence>
<evidence type="ECO:0000313" key="5">
    <source>
        <dbReference type="Proteomes" id="UP000199371"/>
    </source>
</evidence>
<evidence type="ECO:0000256" key="1">
    <source>
        <dbReference type="ARBA" id="ARBA00022908"/>
    </source>
</evidence>
<dbReference type="SUPFAM" id="SSF56349">
    <property type="entry name" value="DNA breaking-rejoining enzymes"/>
    <property type="match status" value="1"/>
</dbReference>
<dbReference type="PANTHER" id="PTHR30349:SF94">
    <property type="entry name" value="INTEGRASE_RECOMBINASE HI_1414-RELATED"/>
    <property type="match status" value="1"/>
</dbReference>
<name>A0A1H6M3H2_9GAMM</name>
<dbReference type="OrthoDB" id="5567253at2"/>
<reference evidence="5" key="1">
    <citation type="submission" date="2016-10" db="EMBL/GenBank/DDBJ databases">
        <authorList>
            <person name="Varghese N."/>
            <person name="Submissions S."/>
        </authorList>
    </citation>
    <scope>NUCLEOTIDE SEQUENCE [LARGE SCALE GENOMIC DNA]</scope>
    <source>
        <strain evidence="5">DSM 17616</strain>
    </source>
</reference>
<dbReference type="GO" id="GO:0015074">
    <property type="term" value="P:DNA integration"/>
    <property type="evidence" value="ECO:0007669"/>
    <property type="project" value="UniProtKB-KW"/>
</dbReference>
<dbReference type="EMBL" id="FNXF01000007">
    <property type="protein sequence ID" value="SEH93389.1"/>
    <property type="molecule type" value="Genomic_DNA"/>
</dbReference>
<organism evidence="4 5">
    <name type="scientific">Rheinheimera pacifica</name>
    <dbReference type="NCBI Taxonomy" id="173990"/>
    <lineage>
        <taxon>Bacteria</taxon>
        <taxon>Pseudomonadati</taxon>
        <taxon>Pseudomonadota</taxon>
        <taxon>Gammaproteobacteria</taxon>
        <taxon>Chromatiales</taxon>
        <taxon>Chromatiaceae</taxon>
        <taxon>Rheinheimera</taxon>
    </lineage>
</organism>
<dbReference type="Pfam" id="PF00589">
    <property type="entry name" value="Phage_integrase"/>
    <property type="match status" value="1"/>
</dbReference>